<dbReference type="PANTHER" id="PTHR30026:SF21">
    <property type="entry name" value="SLR1270 PROTEIN"/>
    <property type="match status" value="1"/>
</dbReference>
<evidence type="ECO:0000313" key="9">
    <source>
        <dbReference type="EMBL" id="HCT58291.1"/>
    </source>
</evidence>
<evidence type="ECO:0000256" key="7">
    <source>
        <dbReference type="ARBA" id="ARBA00023237"/>
    </source>
</evidence>
<keyword evidence="4" id="KW-1134">Transmembrane beta strand</keyword>
<evidence type="ECO:0000313" key="10">
    <source>
        <dbReference type="Proteomes" id="UP000264071"/>
    </source>
</evidence>
<organism evidence="9 10">
    <name type="scientific">Gemmatimonas aurantiaca</name>
    <dbReference type="NCBI Taxonomy" id="173480"/>
    <lineage>
        <taxon>Bacteria</taxon>
        <taxon>Pseudomonadati</taxon>
        <taxon>Gemmatimonadota</taxon>
        <taxon>Gemmatimonadia</taxon>
        <taxon>Gemmatimonadales</taxon>
        <taxon>Gemmatimonadaceae</taxon>
        <taxon>Gemmatimonas</taxon>
    </lineage>
</organism>
<dbReference type="GO" id="GO:1990281">
    <property type="term" value="C:efflux pump complex"/>
    <property type="evidence" value="ECO:0007669"/>
    <property type="project" value="TreeGrafter"/>
</dbReference>
<evidence type="ECO:0000256" key="2">
    <source>
        <dbReference type="ARBA" id="ARBA00007613"/>
    </source>
</evidence>
<evidence type="ECO:0000256" key="4">
    <source>
        <dbReference type="ARBA" id="ARBA00022452"/>
    </source>
</evidence>
<dbReference type="Proteomes" id="UP000264071">
    <property type="component" value="Unassembled WGS sequence"/>
</dbReference>
<dbReference type="InterPro" id="IPR003423">
    <property type="entry name" value="OMP_efflux"/>
</dbReference>
<dbReference type="EMBL" id="DPIY01000010">
    <property type="protein sequence ID" value="HCT58291.1"/>
    <property type="molecule type" value="Genomic_DNA"/>
</dbReference>
<proteinExistence type="inferred from homology"/>
<keyword evidence="8" id="KW-0732">Signal</keyword>
<accession>A0A3D4VB05</accession>
<evidence type="ECO:0000256" key="8">
    <source>
        <dbReference type="SAM" id="SignalP"/>
    </source>
</evidence>
<reference evidence="9 10" key="1">
    <citation type="journal article" date="2018" name="Nat. Biotechnol.">
        <title>A standardized bacterial taxonomy based on genome phylogeny substantially revises the tree of life.</title>
        <authorList>
            <person name="Parks D.H."/>
            <person name="Chuvochina M."/>
            <person name="Waite D.W."/>
            <person name="Rinke C."/>
            <person name="Skarshewski A."/>
            <person name="Chaumeil P.A."/>
            <person name="Hugenholtz P."/>
        </authorList>
    </citation>
    <scope>NUCLEOTIDE SEQUENCE [LARGE SCALE GENOMIC DNA]</scope>
    <source>
        <strain evidence="9">UBA8844</strain>
    </source>
</reference>
<keyword evidence="6" id="KW-0472">Membrane</keyword>
<keyword evidence="3" id="KW-0813">Transport</keyword>
<dbReference type="AlphaFoldDB" id="A0A3D4VB05"/>
<evidence type="ECO:0000256" key="5">
    <source>
        <dbReference type="ARBA" id="ARBA00022692"/>
    </source>
</evidence>
<dbReference type="GO" id="GO:0015562">
    <property type="term" value="F:efflux transmembrane transporter activity"/>
    <property type="evidence" value="ECO:0007669"/>
    <property type="project" value="InterPro"/>
</dbReference>
<dbReference type="PANTHER" id="PTHR30026">
    <property type="entry name" value="OUTER MEMBRANE PROTEIN TOLC"/>
    <property type="match status" value="1"/>
</dbReference>
<comment type="subcellular location">
    <subcellularLocation>
        <location evidence="1">Cell outer membrane</location>
    </subcellularLocation>
</comment>
<dbReference type="InterPro" id="IPR051906">
    <property type="entry name" value="TolC-like"/>
</dbReference>
<dbReference type="GO" id="GO:0009279">
    <property type="term" value="C:cell outer membrane"/>
    <property type="evidence" value="ECO:0007669"/>
    <property type="project" value="UniProtKB-SubCell"/>
</dbReference>
<dbReference type="GO" id="GO:0015288">
    <property type="term" value="F:porin activity"/>
    <property type="evidence" value="ECO:0007669"/>
    <property type="project" value="TreeGrafter"/>
</dbReference>
<evidence type="ECO:0000256" key="1">
    <source>
        <dbReference type="ARBA" id="ARBA00004442"/>
    </source>
</evidence>
<feature type="chain" id="PRO_5017831586" evidence="8">
    <location>
        <begin position="24"/>
        <end position="480"/>
    </location>
</feature>
<dbReference type="SUPFAM" id="SSF56954">
    <property type="entry name" value="Outer membrane efflux proteins (OEP)"/>
    <property type="match status" value="1"/>
</dbReference>
<comment type="caution">
    <text evidence="9">The sequence shown here is derived from an EMBL/GenBank/DDBJ whole genome shotgun (WGS) entry which is preliminary data.</text>
</comment>
<keyword evidence="7" id="KW-0998">Cell outer membrane</keyword>
<comment type="similarity">
    <text evidence="2">Belongs to the outer membrane factor (OMF) (TC 1.B.17) family.</text>
</comment>
<name>A0A3D4VB05_9BACT</name>
<dbReference type="Pfam" id="PF02321">
    <property type="entry name" value="OEP"/>
    <property type="match status" value="2"/>
</dbReference>
<dbReference type="Gene3D" id="1.20.1600.10">
    <property type="entry name" value="Outer membrane efflux proteins (OEP)"/>
    <property type="match status" value="1"/>
</dbReference>
<sequence length="480" mass="51080">MRDSRFLMVMTVALALSSTDLTAQPARPFSLSEALAEADRAAFPNRRAVATTEVERSRTAPSLKGILPSARIEAGFVRTTDPIGAFGTLLRQRRVTSVAFDPTRLNDPLPANNLLGGIVLELPVFNADALTGWQAARTATRASEAAADRVQHDVRFSVVRAYYGAVLAQEKVTVLLDAERAAHSAVQQVESMIRQGLVTRADALQSRVRAADVSMQLSMARHDAVTAAHQLALLLGRSFDARHAQDAQIIVLPHGLPSDSSILALLPGVETRAASSTTMPTVNQRDDLRAAKLGFDAARLDVRSATATLLPRVNGFARYDWHSPTTLYAGRPNWTLGIMASWSVFGGGNELVALAGARARARLAAAAHEAATAQAQLEVAQVERGLSVTREHLDLAAQAAAQSREALRLIDKRYASGLATVAELLGAENSAMAAALRHAAARYDLIVALAAHRHANGADPASLAQLDAAPMDTSSTIARE</sequence>
<protein>
    <submittedName>
        <fullName evidence="9">TolC family protein</fullName>
    </submittedName>
</protein>
<keyword evidence="5" id="KW-0812">Transmembrane</keyword>
<evidence type="ECO:0000256" key="3">
    <source>
        <dbReference type="ARBA" id="ARBA00022448"/>
    </source>
</evidence>
<feature type="signal peptide" evidence="8">
    <location>
        <begin position="1"/>
        <end position="23"/>
    </location>
</feature>
<evidence type="ECO:0000256" key="6">
    <source>
        <dbReference type="ARBA" id="ARBA00023136"/>
    </source>
</evidence>
<gene>
    <name evidence="9" type="ORF">DGD08_13895</name>
</gene>